<dbReference type="GO" id="GO:0016020">
    <property type="term" value="C:membrane"/>
    <property type="evidence" value="ECO:0007669"/>
    <property type="project" value="UniProtKB-SubCell"/>
</dbReference>
<feature type="transmembrane region" description="Helical" evidence="6">
    <location>
        <begin position="117"/>
        <end position="137"/>
    </location>
</feature>
<accession>A0A0A1TD05</accession>
<keyword evidence="9" id="KW-1185">Reference proteome</keyword>
<feature type="transmembrane region" description="Helical" evidence="6">
    <location>
        <begin position="46"/>
        <end position="68"/>
    </location>
</feature>
<evidence type="ECO:0000256" key="5">
    <source>
        <dbReference type="ARBA" id="ARBA00038359"/>
    </source>
</evidence>
<dbReference type="InterPro" id="IPR052337">
    <property type="entry name" value="SAT4-like"/>
</dbReference>
<dbReference type="AlphaFoldDB" id="A0A0A1TD05"/>
<evidence type="ECO:0000313" key="9">
    <source>
        <dbReference type="Proteomes" id="UP000039046"/>
    </source>
</evidence>
<dbReference type="Pfam" id="PF20684">
    <property type="entry name" value="Fung_rhodopsin"/>
    <property type="match status" value="1"/>
</dbReference>
<comment type="subcellular location">
    <subcellularLocation>
        <location evidence="1">Membrane</location>
        <topology evidence="1">Multi-pass membrane protein</topology>
    </subcellularLocation>
</comment>
<feature type="transmembrane region" description="Helical" evidence="6">
    <location>
        <begin position="157"/>
        <end position="182"/>
    </location>
</feature>
<keyword evidence="3 6" id="KW-1133">Transmembrane helix</keyword>
<keyword evidence="2 6" id="KW-0812">Transmembrane</keyword>
<evidence type="ECO:0000259" key="7">
    <source>
        <dbReference type="Pfam" id="PF20684"/>
    </source>
</evidence>
<evidence type="ECO:0000256" key="1">
    <source>
        <dbReference type="ARBA" id="ARBA00004141"/>
    </source>
</evidence>
<comment type="similarity">
    <text evidence="5">Belongs to the SAT4 family.</text>
</comment>
<evidence type="ECO:0000256" key="2">
    <source>
        <dbReference type="ARBA" id="ARBA00022692"/>
    </source>
</evidence>
<dbReference type="OrthoDB" id="4937825at2759"/>
<evidence type="ECO:0000256" key="3">
    <source>
        <dbReference type="ARBA" id="ARBA00022989"/>
    </source>
</evidence>
<keyword evidence="4 6" id="KW-0472">Membrane</keyword>
<dbReference type="PANTHER" id="PTHR33048">
    <property type="entry name" value="PTH11-LIKE INTEGRAL MEMBRANE PROTEIN (AFU_ORTHOLOGUE AFUA_5G11245)"/>
    <property type="match status" value="1"/>
</dbReference>
<feature type="transmembrane region" description="Helical" evidence="6">
    <location>
        <begin position="88"/>
        <end position="105"/>
    </location>
</feature>
<evidence type="ECO:0000256" key="4">
    <source>
        <dbReference type="ARBA" id="ARBA00023136"/>
    </source>
</evidence>
<feature type="transmembrane region" description="Helical" evidence="6">
    <location>
        <begin position="6"/>
        <end position="26"/>
    </location>
</feature>
<dbReference type="PANTHER" id="PTHR33048:SF93">
    <property type="entry name" value="INTEGRAL MEMBRANE PROTEIN"/>
    <property type="match status" value="1"/>
</dbReference>
<evidence type="ECO:0000313" key="8">
    <source>
        <dbReference type="EMBL" id="CEJ83856.1"/>
    </source>
</evidence>
<proteinExistence type="inferred from homology"/>
<organism evidence="8 9">
    <name type="scientific">[Torrubiella] hemipterigena</name>
    <dbReference type="NCBI Taxonomy" id="1531966"/>
    <lineage>
        <taxon>Eukaryota</taxon>
        <taxon>Fungi</taxon>
        <taxon>Dikarya</taxon>
        <taxon>Ascomycota</taxon>
        <taxon>Pezizomycotina</taxon>
        <taxon>Sordariomycetes</taxon>
        <taxon>Hypocreomycetidae</taxon>
        <taxon>Hypocreales</taxon>
        <taxon>Clavicipitaceae</taxon>
        <taxon>Clavicipitaceae incertae sedis</taxon>
        <taxon>'Torrubiella' clade</taxon>
    </lineage>
</organism>
<dbReference type="Proteomes" id="UP000039046">
    <property type="component" value="Unassembled WGS sequence"/>
</dbReference>
<name>A0A0A1TD05_9HYPO</name>
<evidence type="ECO:0000256" key="6">
    <source>
        <dbReference type="SAM" id="Phobius"/>
    </source>
</evidence>
<dbReference type="InterPro" id="IPR049326">
    <property type="entry name" value="Rhodopsin_dom_fungi"/>
</dbReference>
<dbReference type="EMBL" id="CDHN01000002">
    <property type="protein sequence ID" value="CEJ83856.1"/>
    <property type="molecule type" value="Genomic_DNA"/>
</dbReference>
<feature type="domain" description="Rhodopsin" evidence="7">
    <location>
        <begin position="26"/>
        <end position="258"/>
    </location>
</feature>
<sequence>MIDGHGPWVLGIAWTLTSLTLIFVLLRIYTRVKIVDSFGIDDITYIAAYICLLLFTSFITAAACYGFGSPNPTNPQQAVLLETIAQNFVVLGMAVAKCSLGFFLLRVAQEKWQRISIWFTISTLMSASIAVLLGFWLSCRGTDTVTEAAVRECRRPLIGSFIFIGTACVVTDLFFAIFPWIIFWRLQMPPREKYIVLSSMSLGVFAAAFGIKRTTLIPTMLGINYLQNTVRLISWSAAEISVTLICIGIPILRPLYKKRLNKLIGPKVEPVLHPDLPFPLHTIGGSPITPPSPAVLRSESSGLKSRVERYTEMDEKERKIALTGPYNTAMVVGGRQSDEEALMRQQPVLRELEEKSIASSSRIHVVDEFCITSARFVSD</sequence>
<gene>
    <name evidence="8" type="ORF">VHEMI03282</name>
</gene>
<reference evidence="8 9" key="1">
    <citation type="journal article" date="2015" name="Genome Announc.">
        <title>Draft Genome Sequence and Gene Annotation of the Entomopathogenic Fungus Verticillium hemipterigenum.</title>
        <authorList>
            <person name="Horn F."/>
            <person name="Habel A."/>
            <person name="Scharf D.H."/>
            <person name="Dworschak J."/>
            <person name="Brakhage A.A."/>
            <person name="Guthke R."/>
            <person name="Hertweck C."/>
            <person name="Linde J."/>
        </authorList>
    </citation>
    <scope>NUCLEOTIDE SEQUENCE [LARGE SCALE GENOMIC DNA]</scope>
</reference>
<feature type="transmembrane region" description="Helical" evidence="6">
    <location>
        <begin position="232"/>
        <end position="252"/>
    </location>
</feature>
<feature type="transmembrane region" description="Helical" evidence="6">
    <location>
        <begin position="194"/>
        <end position="212"/>
    </location>
</feature>
<dbReference type="HOGENOM" id="CLU_028200_3_0_1"/>
<protein>
    <recommendedName>
        <fullName evidence="7">Rhodopsin domain-containing protein</fullName>
    </recommendedName>
</protein>